<name>A0A024TQN8_9STRA</name>
<evidence type="ECO:0000256" key="1">
    <source>
        <dbReference type="SAM" id="MobiDB-lite"/>
    </source>
</evidence>
<dbReference type="PANTHER" id="PTHR37558:SF1">
    <property type="entry name" value="HTH CENPB-TYPE DOMAIN-CONTAINING PROTEIN"/>
    <property type="match status" value="1"/>
</dbReference>
<evidence type="ECO:0000313" key="2">
    <source>
        <dbReference type="EMBL" id="ETV95916.1"/>
    </source>
</evidence>
<dbReference type="PANTHER" id="PTHR37558">
    <property type="entry name" value="HTH CENPB-TYPE DOMAIN-CONTAINING PROTEIN"/>
    <property type="match status" value="1"/>
</dbReference>
<dbReference type="OrthoDB" id="79276at2759"/>
<dbReference type="eggNOG" id="ENOG502T07U">
    <property type="taxonomic scope" value="Eukaryota"/>
</dbReference>
<dbReference type="GeneID" id="20087631"/>
<feature type="region of interest" description="Disordered" evidence="1">
    <location>
        <begin position="152"/>
        <end position="178"/>
    </location>
</feature>
<dbReference type="EMBL" id="KI913978">
    <property type="protein sequence ID" value="ETV95916.1"/>
    <property type="molecule type" value="Genomic_DNA"/>
</dbReference>
<dbReference type="RefSeq" id="XP_008875227.1">
    <property type="nucleotide sequence ID" value="XM_008877005.1"/>
</dbReference>
<sequence>MSTPPICTPDIAELHPNETSGNRKFACHHDIKLLLQITFASRWEADHGKQLQAWSAIADALGQSATFGLKKTGPAIKTRFDVLMSRFVRGESASLRKSGTAEEYEEGEQLMQDIKTRMDDFKASETIRKDVCRRKLEGIENSGTLLRKMALGELERSSHEEAGTQKRKKRKATAPSIDMNNLIHAIQAGIDDKRRREELITEQSAARLEFDREQAANRTEQHHANQRMMMELISAIAKRIE</sequence>
<organism evidence="2">
    <name type="scientific">Aphanomyces invadans</name>
    <dbReference type="NCBI Taxonomy" id="157072"/>
    <lineage>
        <taxon>Eukaryota</taxon>
        <taxon>Sar</taxon>
        <taxon>Stramenopiles</taxon>
        <taxon>Oomycota</taxon>
        <taxon>Saprolegniomycetes</taxon>
        <taxon>Saprolegniales</taxon>
        <taxon>Verrucalvaceae</taxon>
        <taxon>Aphanomyces</taxon>
    </lineage>
</organism>
<feature type="compositionally biased region" description="Basic and acidic residues" evidence="1">
    <location>
        <begin position="153"/>
        <end position="164"/>
    </location>
</feature>
<dbReference type="AlphaFoldDB" id="A0A024TQN8"/>
<gene>
    <name evidence="2" type="ORF">H310_10581</name>
</gene>
<protein>
    <submittedName>
        <fullName evidence="2">Uncharacterized protein</fullName>
    </submittedName>
</protein>
<accession>A0A024TQN8</accession>
<reference evidence="2" key="1">
    <citation type="submission" date="2013-12" db="EMBL/GenBank/DDBJ databases">
        <title>The Genome Sequence of Aphanomyces invadans NJM9701.</title>
        <authorList>
            <consortium name="The Broad Institute Genomics Platform"/>
            <person name="Russ C."/>
            <person name="Tyler B."/>
            <person name="van West P."/>
            <person name="Dieguez-Uribeondo J."/>
            <person name="Young S.K."/>
            <person name="Zeng Q."/>
            <person name="Gargeya S."/>
            <person name="Fitzgerald M."/>
            <person name="Abouelleil A."/>
            <person name="Alvarado L."/>
            <person name="Chapman S.B."/>
            <person name="Gainer-Dewar J."/>
            <person name="Goldberg J."/>
            <person name="Griggs A."/>
            <person name="Gujja S."/>
            <person name="Hansen M."/>
            <person name="Howarth C."/>
            <person name="Imamovic A."/>
            <person name="Ireland A."/>
            <person name="Larimer J."/>
            <person name="McCowan C."/>
            <person name="Murphy C."/>
            <person name="Pearson M."/>
            <person name="Poon T.W."/>
            <person name="Priest M."/>
            <person name="Roberts A."/>
            <person name="Saif S."/>
            <person name="Shea T."/>
            <person name="Sykes S."/>
            <person name="Wortman J."/>
            <person name="Nusbaum C."/>
            <person name="Birren B."/>
        </authorList>
    </citation>
    <scope>NUCLEOTIDE SEQUENCE [LARGE SCALE GENOMIC DNA]</scope>
    <source>
        <strain evidence="2">NJM9701</strain>
    </source>
</reference>
<proteinExistence type="predicted"/>
<dbReference type="VEuPathDB" id="FungiDB:H310_10581"/>